<dbReference type="STRING" id="1225564.AA309_21070"/>
<keyword evidence="3" id="KW-1185">Reference proteome</keyword>
<evidence type="ECO:0000256" key="1">
    <source>
        <dbReference type="ARBA" id="ARBA00023002"/>
    </source>
</evidence>
<dbReference type="GO" id="GO:0051536">
    <property type="term" value="F:iron-sulfur cluster binding"/>
    <property type="evidence" value="ECO:0007669"/>
    <property type="project" value="InterPro"/>
</dbReference>
<dbReference type="OrthoDB" id="573392at2"/>
<dbReference type="Proteomes" id="UP000035489">
    <property type="component" value="Unassembled WGS sequence"/>
</dbReference>
<proteinExistence type="predicted"/>
<name>A0A0H1RFI6_9HYPH</name>
<dbReference type="InterPro" id="IPR036010">
    <property type="entry name" value="2Fe-2S_ferredoxin-like_sf"/>
</dbReference>
<protein>
    <recommendedName>
        <fullName evidence="4">NAD(FAD)-dependent dehydrogenase</fullName>
    </recommendedName>
</protein>
<evidence type="ECO:0000313" key="3">
    <source>
        <dbReference type="Proteomes" id="UP000035489"/>
    </source>
</evidence>
<comment type="caution">
    <text evidence="2">The sequence shown here is derived from an EMBL/GenBank/DDBJ whole genome shotgun (WGS) entry which is preliminary data.</text>
</comment>
<dbReference type="RefSeq" id="WP_047190973.1">
    <property type="nucleotide sequence ID" value="NZ_LCYG01000056.1"/>
</dbReference>
<dbReference type="GO" id="GO:0016491">
    <property type="term" value="F:oxidoreductase activity"/>
    <property type="evidence" value="ECO:0007669"/>
    <property type="project" value="UniProtKB-KW"/>
</dbReference>
<evidence type="ECO:0008006" key="4">
    <source>
        <dbReference type="Google" id="ProtNLM"/>
    </source>
</evidence>
<reference evidence="2 3" key="1">
    <citation type="submission" date="2015-05" db="EMBL/GenBank/DDBJ databases">
        <title>Draft genome sequence of Microvirga vignae strain BR3299, a novel nitrogen fixing bacteria isolated from Brazil semi-aired region.</title>
        <authorList>
            <person name="Zilli J.E."/>
            <person name="Passos S.R."/>
            <person name="Leite J."/>
            <person name="Baldani J.I."/>
            <person name="Xavier G.R."/>
            <person name="Rumjaneck N.G."/>
            <person name="Simoes-Araujo J.L."/>
        </authorList>
    </citation>
    <scope>NUCLEOTIDE SEQUENCE [LARGE SCALE GENOMIC DNA]</scope>
    <source>
        <strain evidence="2 3">BR3299</strain>
    </source>
</reference>
<dbReference type="Pfam" id="PF13510">
    <property type="entry name" value="Fer2_4"/>
    <property type="match status" value="1"/>
</dbReference>
<dbReference type="EMBL" id="LCYG01000056">
    <property type="protein sequence ID" value="KLK91342.1"/>
    <property type="molecule type" value="Genomic_DNA"/>
</dbReference>
<organism evidence="2 3">
    <name type="scientific">Microvirga vignae</name>
    <dbReference type="NCBI Taxonomy" id="1225564"/>
    <lineage>
        <taxon>Bacteria</taxon>
        <taxon>Pseudomonadati</taxon>
        <taxon>Pseudomonadota</taxon>
        <taxon>Alphaproteobacteria</taxon>
        <taxon>Hyphomicrobiales</taxon>
        <taxon>Methylobacteriaceae</taxon>
        <taxon>Microvirga</taxon>
    </lineage>
</organism>
<gene>
    <name evidence="2" type="ORF">AA309_21070</name>
</gene>
<accession>A0A0H1RFI6</accession>
<dbReference type="InterPro" id="IPR042204">
    <property type="entry name" value="2Fe-2S-bd_N"/>
</dbReference>
<evidence type="ECO:0000313" key="2">
    <source>
        <dbReference type="EMBL" id="KLK91342.1"/>
    </source>
</evidence>
<dbReference type="Gene3D" id="3.10.20.440">
    <property type="entry name" value="2Fe-2S iron-sulphur cluster binding domain, sarcosine oxidase, alpha subunit, N-terminal domain"/>
    <property type="match status" value="1"/>
</dbReference>
<dbReference type="SUPFAM" id="SSF54292">
    <property type="entry name" value="2Fe-2S ferredoxin-like"/>
    <property type="match status" value="1"/>
</dbReference>
<sequence>MPDETKQTAHKGQFVRVVPRHGTKLRLTIDGAAVEAVEGDSLLAVLLLNGRVVRHLEFGGEPRAGFCLMGACQDCWVSLGNSERVRACTTLAADGMVLWTNPRKDNVDA</sequence>
<dbReference type="PATRIC" id="fig|1225564.3.peg.5556"/>
<dbReference type="AlphaFoldDB" id="A0A0H1RFI6"/>
<keyword evidence="1" id="KW-0560">Oxidoreductase</keyword>